<feature type="compositionally biased region" description="Polar residues" evidence="1">
    <location>
        <begin position="74"/>
        <end position="101"/>
    </location>
</feature>
<feature type="signal peptide" evidence="2">
    <location>
        <begin position="1"/>
        <end position="19"/>
    </location>
</feature>
<evidence type="ECO:0000256" key="2">
    <source>
        <dbReference type="SAM" id="SignalP"/>
    </source>
</evidence>
<dbReference type="AlphaFoldDB" id="A0A2A9NC12"/>
<reference evidence="3 4" key="1">
    <citation type="submission" date="2014-02" db="EMBL/GenBank/DDBJ databases">
        <title>Transposable element dynamics among asymbiotic and ectomycorrhizal Amanita fungi.</title>
        <authorList>
            <consortium name="DOE Joint Genome Institute"/>
            <person name="Hess J."/>
            <person name="Skrede I."/>
            <person name="Wolfe B."/>
            <person name="LaButti K."/>
            <person name="Ohm R.A."/>
            <person name="Grigoriev I.V."/>
            <person name="Pringle A."/>
        </authorList>
    </citation>
    <scope>NUCLEOTIDE SEQUENCE [LARGE SCALE GENOMIC DNA]</scope>
    <source>
        <strain evidence="3 4">SKay4041</strain>
    </source>
</reference>
<feature type="region of interest" description="Disordered" evidence="1">
    <location>
        <begin position="46"/>
        <end position="101"/>
    </location>
</feature>
<dbReference type="Proteomes" id="UP000242287">
    <property type="component" value="Unassembled WGS sequence"/>
</dbReference>
<evidence type="ECO:0000256" key="1">
    <source>
        <dbReference type="SAM" id="MobiDB-lite"/>
    </source>
</evidence>
<keyword evidence="4" id="KW-1185">Reference proteome</keyword>
<evidence type="ECO:0000313" key="3">
    <source>
        <dbReference type="EMBL" id="PFH47608.1"/>
    </source>
</evidence>
<keyword evidence="2" id="KW-0732">Signal</keyword>
<name>A0A2A9NC12_9AGAR</name>
<feature type="chain" id="PRO_5012405614" evidence="2">
    <location>
        <begin position="20"/>
        <end position="101"/>
    </location>
</feature>
<organism evidence="3 4">
    <name type="scientific">Amanita thiersii Skay4041</name>
    <dbReference type="NCBI Taxonomy" id="703135"/>
    <lineage>
        <taxon>Eukaryota</taxon>
        <taxon>Fungi</taxon>
        <taxon>Dikarya</taxon>
        <taxon>Basidiomycota</taxon>
        <taxon>Agaricomycotina</taxon>
        <taxon>Agaricomycetes</taxon>
        <taxon>Agaricomycetidae</taxon>
        <taxon>Agaricales</taxon>
        <taxon>Pluteineae</taxon>
        <taxon>Amanitaceae</taxon>
        <taxon>Amanita</taxon>
    </lineage>
</organism>
<proteinExistence type="predicted"/>
<accession>A0A2A9NC12</accession>
<evidence type="ECO:0000313" key="4">
    <source>
        <dbReference type="Proteomes" id="UP000242287"/>
    </source>
</evidence>
<dbReference type="EMBL" id="KZ302102">
    <property type="protein sequence ID" value="PFH47608.1"/>
    <property type="molecule type" value="Genomic_DNA"/>
</dbReference>
<sequence>MHSPIVTVFITFLAGLSAAVPLKTGNSGGLVSRDARGMLVTRGNNMPKYAKQDKNHRPHRHHGSLVEPVLDQHLSGSSSESIPTYITNFDNGSLSSSTRRQ</sequence>
<protein>
    <submittedName>
        <fullName evidence="3">Uncharacterized protein</fullName>
    </submittedName>
</protein>
<gene>
    <name evidence="3" type="ORF">AMATHDRAFT_6598</name>
</gene>